<dbReference type="Proteomes" id="UP001202922">
    <property type="component" value="Unassembled WGS sequence"/>
</dbReference>
<dbReference type="SUPFAM" id="SSF54909">
    <property type="entry name" value="Dimeric alpha+beta barrel"/>
    <property type="match status" value="1"/>
</dbReference>
<evidence type="ECO:0000313" key="2">
    <source>
        <dbReference type="EMBL" id="MCH6469859.1"/>
    </source>
</evidence>
<evidence type="ECO:0000313" key="3">
    <source>
        <dbReference type="Proteomes" id="UP001202922"/>
    </source>
</evidence>
<keyword evidence="2" id="KW-0560">Oxidoreductase</keyword>
<dbReference type="RefSeq" id="WP_241053322.1">
    <property type="nucleotide sequence ID" value="NZ_JAKZBV010000001.1"/>
</dbReference>
<sequence>MSVIVAVKVFGDTGAFRKSLEDRADDYRRIAKQGKENGALSHRFALGDGFVLVNDEWESADAFQGFFGTPEMREFIGSDGGDPNRAPEITVGESIDSPDKF</sequence>
<dbReference type="InterPro" id="IPR011008">
    <property type="entry name" value="Dimeric_a/b-barrel"/>
</dbReference>
<dbReference type="GO" id="GO:0004497">
    <property type="term" value="F:monooxygenase activity"/>
    <property type="evidence" value="ECO:0007669"/>
    <property type="project" value="UniProtKB-KW"/>
</dbReference>
<keyword evidence="3" id="KW-1185">Reference proteome</keyword>
<evidence type="ECO:0000256" key="1">
    <source>
        <dbReference type="SAM" id="MobiDB-lite"/>
    </source>
</evidence>
<organism evidence="2 3">
    <name type="scientific">Sinomonas terrae</name>
    <dbReference type="NCBI Taxonomy" id="2908838"/>
    <lineage>
        <taxon>Bacteria</taxon>
        <taxon>Bacillati</taxon>
        <taxon>Actinomycetota</taxon>
        <taxon>Actinomycetes</taxon>
        <taxon>Micrococcales</taxon>
        <taxon>Micrococcaceae</taxon>
        <taxon>Sinomonas</taxon>
    </lineage>
</organism>
<name>A0ABS9TZJ9_9MICC</name>
<protein>
    <submittedName>
        <fullName evidence="2">Antibiotic biosynthesis monooxygenase</fullName>
    </submittedName>
</protein>
<dbReference type="EMBL" id="JAKZBV010000001">
    <property type="protein sequence ID" value="MCH6469859.1"/>
    <property type="molecule type" value="Genomic_DNA"/>
</dbReference>
<keyword evidence="2" id="KW-0503">Monooxygenase</keyword>
<feature type="region of interest" description="Disordered" evidence="1">
    <location>
        <begin position="74"/>
        <end position="101"/>
    </location>
</feature>
<gene>
    <name evidence="2" type="ORF">L0M17_07650</name>
</gene>
<reference evidence="2 3" key="1">
    <citation type="submission" date="2022-03" db="EMBL/GenBank/DDBJ databases">
        <title>Sinomonas sp. isolated from a soil.</title>
        <authorList>
            <person name="Han J."/>
            <person name="Kim D.-U."/>
        </authorList>
    </citation>
    <scope>NUCLEOTIDE SEQUENCE [LARGE SCALE GENOMIC DNA]</scope>
    <source>
        <strain evidence="2 3">5-5</strain>
    </source>
</reference>
<proteinExistence type="predicted"/>
<accession>A0ABS9TZJ9</accession>
<comment type="caution">
    <text evidence="2">The sequence shown here is derived from an EMBL/GenBank/DDBJ whole genome shotgun (WGS) entry which is preliminary data.</text>
</comment>